<sequence length="85" mass="9372">MSDSVELSFKVRECMAAFGHDQNPPHFQAVHPPPFPVKGAGAVDAYMVGWMQAKNSRDSKLVNVSNSGLKWTEMKSDDRCPPLVP</sequence>
<evidence type="ECO:0000313" key="2">
    <source>
        <dbReference type="WBParaSite" id="Gr19_v10_g16749.t1"/>
    </source>
</evidence>
<dbReference type="WBParaSite" id="Gr19_v10_g16749.t1">
    <property type="protein sequence ID" value="Gr19_v10_g16749.t1"/>
    <property type="gene ID" value="Gr19_v10_g16749"/>
</dbReference>
<proteinExistence type="predicted"/>
<dbReference type="Proteomes" id="UP000887572">
    <property type="component" value="Unplaced"/>
</dbReference>
<dbReference type="AlphaFoldDB" id="A0A914HHS5"/>
<keyword evidence="1" id="KW-1185">Reference proteome</keyword>
<organism evidence="1 2">
    <name type="scientific">Globodera rostochiensis</name>
    <name type="common">Golden nematode worm</name>
    <name type="synonym">Heterodera rostochiensis</name>
    <dbReference type="NCBI Taxonomy" id="31243"/>
    <lineage>
        <taxon>Eukaryota</taxon>
        <taxon>Metazoa</taxon>
        <taxon>Ecdysozoa</taxon>
        <taxon>Nematoda</taxon>
        <taxon>Chromadorea</taxon>
        <taxon>Rhabditida</taxon>
        <taxon>Tylenchina</taxon>
        <taxon>Tylenchomorpha</taxon>
        <taxon>Tylenchoidea</taxon>
        <taxon>Heteroderidae</taxon>
        <taxon>Heteroderinae</taxon>
        <taxon>Globodera</taxon>
    </lineage>
</organism>
<protein>
    <submittedName>
        <fullName evidence="2">Uncharacterized protein</fullName>
    </submittedName>
</protein>
<accession>A0A914HHS5</accession>
<reference evidence="2" key="1">
    <citation type="submission" date="2022-11" db="UniProtKB">
        <authorList>
            <consortium name="WormBaseParasite"/>
        </authorList>
    </citation>
    <scope>IDENTIFICATION</scope>
</reference>
<evidence type="ECO:0000313" key="1">
    <source>
        <dbReference type="Proteomes" id="UP000887572"/>
    </source>
</evidence>
<name>A0A914HHS5_GLORO</name>